<dbReference type="EMBL" id="NIQC01000001">
    <property type="protein sequence ID" value="OWZ84831.1"/>
    <property type="molecule type" value="Genomic_DNA"/>
</dbReference>
<dbReference type="Proteomes" id="UP000214588">
    <property type="component" value="Unassembled WGS sequence"/>
</dbReference>
<dbReference type="SUPFAM" id="SSF48371">
    <property type="entry name" value="ARM repeat"/>
    <property type="match status" value="1"/>
</dbReference>
<evidence type="ECO:0000313" key="2">
    <source>
        <dbReference type="EMBL" id="OWZ84831.1"/>
    </source>
</evidence>
<dbReference type="AlphaFoldDB" id="A0A226C0Z0"/>
<dbReference type="RefSeq" id="WP_089022255.1">
    <property type="nucleotide sequence ID" value="NZ_NIQC01000001.1"/>
</dbReference>
<dbReference type="Pfam" id="PF13646">
    <property type="entry name" value="HEAT_2"/>
    <property type="match status" value="1"/>
</dbReference>
<keyword evidence="1" id="KW-1133">Transmembrane helix</keyword>
<dbReference type="InterPro" id="IPR011989">
    <property type="entry name" value="ARM-like"/>
</dbReference>
<evidence type="ECO:0000313" key="3">
    <source>
        <dbReference type="Proteomes" id="UP000214588"/>
    </source>
</evidence>
<name>A0A226C0Z0_9FIRM</name>
<keyword evidence="1" id="KW-0812">Transmembrane</keyword>
<comment type="caution">
    <text evidence="2">The sequence shown here is derived from an EMBL/GenBank/DDBJ whole genome shotgun (WGS) entry which is preliminary data.</text>
</comment>
<proteinExistence type="predicted"/>
<feature type="transmembrane region" description="Helical" evidence="1">
    <location>
        <begin position="6"/>
        <end position="33"/>
    </location>
</feature>
<organism evidence="2 3">
    <name type="scientific">Natranaerobius trueperi</name>
    <dbReference type="NCBI Taxonomy" id="759412"/>
    <lineage>
        <taxon>Bacteria</taxon>
        <taxon>Bacillati</taxon>
        <taxon>Bacillota</taxon>
        <taxon>Clostridia</taxon>
        <taxon>Natranaerobiales</taxon>
        <taxon>Natranaerobiaceae</taxon>
        <taxon>Natranaerobius</taxon>
    </lineage>
</organism>
<dbReference type="InterPro" id="IPR016024">
    <property type="entry name" value="ARM-type_fold"/>
</dbReference>
<evidence type="ECO:0008006" key="4">
    <source>
        <dbReference type="Google" id="ProtNLM"/>
    </source>
</evidence>
<reference evidence="2 3" key="1">
    <citation type="submission" date="2017-06" db="EMBL/GenBank/DDBJ databases">
        <title>Draft Genome Sequence of Natranaerobius trueperi halophilic, alkalithermophilic bacteria from soda lakes.</title>
        <authorList>
            <person name="Zhao B."/>
        </authorList>
    </citation>
    <scope>NUCLEOTIDE SEQUENCE [LARGE SCALE GENOMIC DNA]</scope>
    <source>
        <strain evidence="2 3">DSM 18760</strain>
    </source>
</reference>
<dbReference type="Gene3D" id="1.25.10.10">
    <property type="entry name" value="Leucine-rich Repeat Variant"/>
    <property type="match status" value="1"/>
</dbReference>
<keyword evidence="1" id="KW-0472">Membrane</keyword>
<keyword evidence="3" id="KW-1185">Reference proteome</keyword>
<protein>
    <recommendedName>
        <fullName evidence="4">HEAT repeat domain-containing protein</fullName>
    </recommendedName>
</protein>
<evidence type="ECO:0000256" key="1">
    <source>
        <dbReference type="SAM" id="Phobius"/>
    </source>
</evidence>
<accession>A0A226C0Z0</accession>
<gene>
    <name evidence="2" type="ORF">CDO51_00025</name>
</gene>
<sequence length="354" mass="40996">MTMFNLLIVVIIVMIISIVSLLLFVLINHYLLWVKEHAYQKKSNAWETVLYSYLADEISVSEAAKKMKGDYFDLWSFLKPYLDNLMGQDREKLVYLIKETGMTDYFLNKAKKANRKKRLISITILGKLGDKRALPILKKMLKSPKTMEMVIAAKAIADTKEVNLVLPVFRRMLINTNTTFEGITEIAVRFGKDVCTPINNIIQEWLEGQRNLEEDFGVSIDQSVSLMVDILGYYRFTKAAPQLGKILTNVDDNEVIIHVLKALSRIEYPTTVSLTPFIYHENWIIRSQVAKYIGKVKEDTYRDDMKNILNDDNWWVRFYAAKALYDLGYISYLNSISNSKDHRGEISRYILSKV</sequence>
<dbReference type="InterPro" id="IPR004155">
    <property type="entry name" value="PBS_lyase_HEAT"/>
</dbReference>
<dbReference type="Pfam" id="PF03130">
    <property type="entry name" value="HEAT_PBS"/>
    <property type="match status" value="1"/>
</dbReference>
<dbReference type="OrthoDB" id="2112914at2"/>
<dbReference type="SMART" id="SM00567">
    <property type="entry name" value="EZ_HEAT"/>
    <property type="match status" value="3"/>
</dbReference>